<feature type="region of interest" description="Disordered" evidence="1">
    <location>
        <begin position="1"/>
        <end position="34"/>
    </location>
</feature>
<dbReference type="Proteomes" id="UP000700334">
    <property type="component" value="Unassembled WGS sequence"/>
</dbReference>
<dbReference type="PANTHER" id="PTHR35679">
    <property type="entry name" value="RIKEN CDNA 4933402J07 GENE"/>
    <property type="match status" value="1"/>
</dbReference>
<dbReference type="Pfam" id="PF15472">
    <property type="entry name" value="DUF4638"/>
    <property type="match status" value="1"/>
</dbReference>
<keyword evidence="3" id="KW-1185">Reference proteome</keyword>
<organism evidence="2 3">
    <name type="scientific">Galemys pyrenaicus</name>
    <name type="common">Iberian desman</name>
    <name type="synonym">Pyrenean desman</name>
    <dbReference type="NCBI Taxonomy" id="202257"/>
    <lineage>
        <taxon>Eukaryota</taxon>
        <taxon>Metazoa</taxon>
        <taxon>Chordata</taxon>
        <taxon>Craniata</taxon>
        <taxon>Vertebrata</taxon>
        <taxon>Euteleostomi</taxon>
        <taxon>Mammalia</taxon>
        <taxon>Eutheria</taxon>
        <taxon>Laurasiatheria</taxon>
        <taxon>Eulipotyphla</taxon>
        <taxon>Talpidae</taxon>
        <taxon>Galemys</taxon>
    </lineage>
</organism>
<evidence type="ECO:0000313" key="2">
    <source>
        <dbReference type="EMBL" id="KAG8513162.1"/>
    </source>
</evidence>
<accession>A0A8J6A6P7</accession>
<gene>
    <name evidence="2" type="ORF">J0S82_004673</name>
</gene>
<dbReference type="InterPro" id="IPR029171">
    <property type="entry name" value="DUF4638"/>
</dbReference>
<dbReference type="EMBL" id="JAGFMF010011775">
    <property type="protein sequence ID" value="KAG8513162.1"/>
    <property type="molecule type" value="Genomic_DNA"/>
</dbReference>
<dbReference type="AlphaFoldDB" id="A0A8J6A6P7"/>
<protein>
    <submittedName>
        <fullName evidence="2">Uncharacterized protein</fullName>
    </submittedName>
</protein>
<sequence length="270" mass="31053">MTLSPPRSYQDSLVSEKPEDRMPTERKSTWRTAEERRMSDLTRVLEWLERRQGKKKLAVQKPKFKDVVLSTVKKKEEMKSKGLKQQGRNRKLSHSEQSSKKKLKKNGDAVMYRKLYGMEMKGKRLSMVPGNYSKDTPGKSEVDVKDANPLEFAQRSMRRQSLVEPMLQDAIFGARKSTLLSWSGKATEATYERKLKSLMDKSAEPKMEVVKMLKPEEVLSCRYLRLSKNNIRTLLKLCKDAGMNVDVHPHMVEGEIDAKKVFGHGPPMAH</sequence>
<proteinExistence type="predicted"/>
<feature type="compositionally biased region" description="Basic and acidic residues" evidence="1">
    <location>
        <begin position="14"/>
        <end position="34"/>
    </location>
</feature>
<comment type="caution">
    <text evidence="2">The sequence shown here is derived from an EMBL/GenBank/DDBJ whole genome shotgun (WGS) entry which is preliminary data.</text>
</comment>
<reference evidence="2" key="1">
    <citation type="journal article" date="2021" name="Evol. Appl.">
        <title>The genome of the Pyrenean desman and the effects of bottlenecks and inbreeding on the genomic landscape of an endangered species.</title>
        <authorList>
            <person name="Escoda L."/>
            <person name="Castresana J."/>
        </authorList>
    </citation>
    <scope>NUCLEOTIDE SEQUENCE</scope>
    <source>
        <strain evidence="2">IBE-C5619</strain>
    </source>
</reference>
<name>A0A8J6A6P7_GALPY</name>
<feature type="compositionally biased region" description="Polar residues" evidence="1">
    <location>
        <begin position="1"/>
        <end position="13"/>
    </location>
</feature>
<feature type="region of interest" description="Disordered" evidence="1">
    <location>
        <begin position="74"/>
        <end position="106"/>
    </location>
</feature>
<dbReference type="OrthoDB" id="10071349at2759"/>
<evidence type="ECO:0000313" key="3">
    <source>
        <dbReference type="Proteomes" id="UP000700334"/>
    </source>
</evidence>
<dbReference type="PANTHER" id="PTHR35679:SF1">
    <property type="entry name" value="RIKEN CDNA 4933402J07 GENE"/>
    <property type="match status" value="1"/>
</dbReference>
<evidence type="ECO:0000256" key="1">
    <source>
        <dbReference type="SAM" id="MobiDB-lite"/>
    </source>
</evidence>